<gene>
    <name evidence="1" type="ORF">CHS0354_030829</name>
</gene>
<evidence type="ECO:0000313" key="1">
    <source>
        <dbReference type="EMBL" id="KAK3608367.1"/>
    </source>
</evidence>
<dbReference type="EMBL" id="JAEAOA010001832">
    <property type="protein sequence ID" value="KAK3608367.1"/>
    <property type="molecule type" value="Genomic_DNA"/>
</dbReference>
<reference evidence="1" key="3">
    <citation type="submission" date="2023-05" db="EMBL/GenBank/DDBJ databases">
        <authorList>
            <person name="Smith C.H."/>
        </authorList>
    </citation>
    <scope>NUCLEOTIDE SEQUENCE</scope>
    <source>
        <strain evidence="1">CHS0354</strain>
        <tissue evidence="1">Mantle</tissue>
    </source>
</reference>
<name>A0AAE0TDG3_9BIVA</name>
<dbReference type="Proteomes" id="UP001195483">
    <property type="component" value="Unassembled WGS sequence"/>
</dbReference>
<keyword evidence="2" id="KW-1185">Reference proteome</keyword>
<protein>
    <submittedName>
        <fullName evidence="1">Uncharacterized protein</fullName>
    </submittedName>
</protein>
<dbReference type="AlphaFoldDB" id="A0AAE0TDG3"/>
<evidence type="ECO:0000313" key="2">
    <source>
        <dbReference type="Proteomes" id="UP001195483"/>
    </source>
</evidence>
<reference evidence="1" key="2">
    <citation type="journal article" date="2021" name="Genome Biol. Evol.">
        <title>Developing a high-quality reference genome for a parasitic bivalve with doubly uniparental inheritance (Bivalvia: Unionida).</title>
        <authorList>
            <person name="Smith C.H."/>
        </authorList>
    </citation>
    <scope>NUCLEOTIDE SEQUENCE</scope>
    <source>
        <strain evidence="1">CHS0354</strain>
        <tissue evidence="1">Mantle</tissue>
    </source>
</reference>
<accession>A0AAE0TDG3</accession>
<comment type="caution">
    <text evidence="1">The sequence shown here is derived from an EMBL/GenBank/DDBJ whole genome shotgun (WGS) entry which is preliminary data.</text>
</comment>
<organism evidence="1 2">
    <name type="scientific">Potamilus streckersoni</name>
    <dbReference type="NCBI Taxonomy" id="2493646"/>
    <lineage>
        <taxon>Eukaryota</taxon>
        <taxon>Metazoa</taxon>
        <taxon>Spiralia</taxon>
        <taxon>Lophotrochozoa</taxon>
        <taxon>Mollusca</taxon>
        <taxon>Bivalvia</taxon>
        <taxon>Autobranchia</taxon>
        <taxon>Heteroconchia</taxon>
        <taxon>Palaeoheterodonta</taxon>
        <taxon>Unionida</taxon>
        <taxon>Unionoidea</taxon>
        <taxon>Unionidae</taxon>
        <taxon>Ambleminae</taxon>
        <taxon>Lampsilini</taxon>
        <taxon>Potamilus</taxon>
    </lineage>
</organism>
<sequence>MEKATRLENLLKRSTVMKAIAGGDIYSMGTYCTSSLIHRVGSPQEELRLDCGSANEKSCVTNKTVAAGSDVAKMASVGFSPVNYVTSPFGAAKKNDRIHLVLSIAATLTVLAEKKHLQEVLVSQQLLG</sequence>
<proteinExistence type="predicted"/>
<reference evidence="1" key="1">
    <citation type="journal article" date="2021" name="Genome Biol. Evol.">
        <title>A High-Quality Reference Genome for a Parasitic Bivalve with Doubly Uniparental Inheritance (Bivalvia: Unionida).</title>
        <authorList>
            <person name="Smith C.H."/>
        </authorList>
    </citation>
    <scope>NUCLEOTIDE SEQUENCE</scope>
    <source>
        <strain evidence="1">CHS0354</strain>
    </source>
</reference>